<dbReference type="Proteomes" id="UP000321960">
    <property type="component" value="Unassembled WGS sequence"/>
</dbReference>
<dbReference type="InterPro" id="IPR003033">
    <property type="entry name" value="SCP2_sterol-bd_dom"/>
</dbReference>
<reference evidence="6" key="4">
    <citation type="submission" date="2023-01" db="EMBL/GenBank/DDBJ databases">
        <title>Draft genome sequence of Methylobacterium oxalidis strain NBRC 107715.</title>
        <authorList>
            <person name="Sun Q."/>
            <person name="Mori K."/>
        </authorList>
    </citation>
    <scope>NUCLEOTIDE SEQUENCE</scope>
    <source>
        <strain evidence="6">NBRC 107715</strain>
    </source>
</reference>
<reference evidence="5 7" key="3">
    <citation type="submission" date="2019-07" db="EMBL/GenBank/DDBJ databases">
        <title>Whole genome shotgun sequence of Methylobacterium oxalidis NBRC 107715.</title>
        <authorList>
            <person name="Hosoyama A."/>
            <person name="Uohara A."/>
            <person name="Ohji S."/>
            <person name="Ichikawa N."/>
        </authorList>
    </citation>
    <scope>NUCLEOTIDE SEQUENCE [LARGE SCALE GENOMIC DNA]</scope>
    <source>
        <strain evidence="5 7">NBRC 107715</strain>
    </source>
</reference>
<dbReference type="PANTHER" id="PTHR42827:SF1">
    <property type="entry name" value="IRON-SULFUR CLUSTER-BINDING PROTEIN"/>
    <property type="match status" value="1"/>
</dbReference>
<dbReference type="OrthoDB" id="9796486at2"/>
<dbReference type="PROSITE" id="PS51379">
    <property type="entry name" value="4FE4S_FER_2"/>
    <property type="match status" value="1"/>
</dbReference>
<dbReference type="SUPFAM" id="SSF46548">
    <property type="entry name" value="alpha-helical ferredoxin"/>
    <property type="match status" value="1"/>
</dbReference>
<evidence type="ECO:0000259" key="4">
    <source>
        <dbReference type="PROSITE" id="PS51379"/>
    </source>
</evidence>
<dbReference type="Pfam" id="PF00037">
    <property type="entry name" value="Fer4"/>
    <property type="match status" value="1"/>
</dbReference>
<reference evidence="8" key="2">
    <citation type="journal article" date="2019" name="Int. J. Syst. Evol. Microbiol.">
        <title>The Global Catalogue of Microorganisms (GCM) 10K type strain sequencing project: providing services to taxonomists for standard genome sequencing and annotation.</title>
        <authorList>
            <consortium name="The Broad Institute Genomics Platform"/>
            <consortium name="The Broad Institute Genome Sequencing Center for Infectious Disease"/>
            <person name="Wu L."/>
            <person name="Ma J."/>
        </authorList>
    </citation>
    <scope>NUCLEOTIDE SEQUENCE [LARGE SCALE GENOMIC DNA]</scope>
    <source>
        <strain evidence="8">NBRC 107715</strain>
    </source>
</reference>
<dbReference type="GO" id="GO:0046872">
    <property type="term" value="F:metal ion binding"/>
    <property type="evidence" value="ECO:0007669"/>
    <property type="project" value="UniProtKB-KW"/>
</dbReference>
<dbReference type="PROSITE" id="PS00198">
    <property type="entry name" value="4FE4S_FER_1"/>
    <property type="match status" value="1"/>
</dbReference>
<evidence type="ECO:0000313" key="6">
    <source>
        <dbReference type="EMBL" id="GLS66450.1"/>
    </source>
</evidence>
<dbReference type="EMBL" id="BJZU01000081">
    <property type="protein sequence ID" value="GEP05843.1"/>
    <property type="molecule type" value="Genomic_DNA"/>
</dbReference>
<feature type="domain" description="4Fe-4S ferredoxin-type" evidence="4">
    <location>
        <begin position="181"/>
        <end position="210"/>
    </location>
</feature>
<dbReference type="Proteomes" id="UP001156856">
    <property type="component" value="Unassembled WGS sequence"/>
</dbReference>
<evidence type="ECO:0000256" key="1">
    <source>
        <dbReference type="ARBA" id="ARBA00022723"/>
    </source>
</evidence>
<evidence type="ECO:0000256" key="2">
    <source>
        <dbReference type="ARBA" id="ARBA00023004"/>
    </source>
</evidence>
<keyword evidence="8" id="KW-1185">Reference proteome</keyword>
<comment type="caution">
    <text evidence="5">The sequence shown here is derived from an EMBL/GenBank/DDBJ whole genome shotgun (WGS) entry which is preliminary data.</text>
</comment>
<proteinExistence type="predicted"/>
<evidence type="ECO:0000313" key="8">
    <source>
        <dbReference type="Proteomes" id="UP001156856"/>
    </source>
</evidence>
<evidence type="ECO:0000313" key="5">
    <source>
        <dbReference type="EMBL" id="GEP05843.1"/>
    </source>
</evidence>
<gene>
    <name evidence="6" type="ORF">GCM10007888_48330</name>
    <name evidence="5" type="ORF">MOX02_38810</name>
</gene>
<keyword evidence="1" id="KW-0479">Metal-binding</keyword>
<dbReference type="AlphaFoldDB" id="A0A512J7C7"/>
<dbReference type="Gene3D" id="3.30.1050.10">
    <property type="entry name" value="SCP2 sterol-binding domain"/>
    <property type="match status" value="1"/>
</dbReference>
<evidence type="ECO:0000313" key="7">
    <source>
        <dbReference type="Proteomes" id="UP000321960"/>
    </source>
</evidence>
<dbReference type="PANTHER" id="PTHR42827">
    <property type="entry name" value="IRON-SULFUR CLUSTER-BINDING PROTEIN-RELATED"/>
    <property type="match status" value="1"/>
</dbReference>
<sequence length="442" mass="48534">MIAPADVSGLPLTVVRDRGERPGLRSDELLALARACGADDCGLVPIEDPALRGEVPHIAKAFPGTGTLLALVGRMHREPVRSPARSVANLEFHASGHELDAIARRIVRRLEDDGIRALNPAMAFPMEMDDFPQRAWIVSHKRVAEAAGLGRMGIHRSLIHPRFGSFVLLNTVLIAADVDRVGAPLDVDPCISCKLCVAACPVGALKPDGYFDFSACLNHNYQQFMGGFVNFVEDVADSRSVADYRAKHSYAETVSRWQSLSYGPNYNAAYCIAVCPAGEDVIGPYRADKARHLRTVVDPLRDRVEPVYVVRDSDAAAHVARRFPHKRVRFVRQSARATSIQGFLTGMPLSFQPGRAGDLSAVYHFQFTGREAARATVTIRRQRITVAEGHVGRPDLRIAVDGAAWVRFLNRELGLARLFMTGRLRLRGSPRLLAAFGRCFPA</sequence>
<dbReference type="GO" id="GO:0051536">
    <property type="term" value="F:iron-sulfur cluster binding"/>
    <property type="evidence" value="ECO:0007669"/>
    <property type="project" value="UniProtKB-KW"/>
</dbReference>
<name>A0A512J7C7_9HYPH</name>
<keyword evidence="2" id="KW-0408">Iron</keyword>
<keyword evidence="3" id="KW-0411">Iron-sulfur</keyword>
<dbReference type="InterPro" id="IPR017900">
    <property type="entry name" value="4Fe4S_Fe_S_CS"/>
</dbReference>
<evidence type="ECO:0000256" key="3">
    <source>
        <dbReference type="ARBA" id="ARBA00023014"/>
    </source>
</evidence>
<dbReference type="InterPro" id="IPR017896">
    <property type="entry name" value="4Fe4S_Fe-S-bd"/>
</dbReference>
<protein>
    <recommendedName>
        <fullName evidence="4">4Fe-4S ferredoxin-type domain-containing protein</fullName>
    </recommendedName>
</protein>
<dbReference type="InterPro" id="IPR036527">
    <property type="entry name" value="SCP2_sterol-bd_dom_sf"/>
</dbReference>
<dbReference type="Pfam" id="PF02036">
    <property type="entry name" value="SCP2"/>
    <property type="match status" value="1"/>
</dbReference>
<dbReference type="RefSeq" id="WP_147027383.1">
    <property type="nucleotide sequence ID" value="NZ_BJZU01000081.1"/>
</dbReference>
<dbReference type="SUPFAM" id="SSF55718">
    <property type="entry name" value="SCP-like"/>
    <property type="match status" value="1"/>
</dbReference>
<organism evidence="5 7">
    <name type="scientific">Methylobacterium oxalidis</name>
    <dbReference type="NCBI Taxonomy" id="944322"/>
    <lineage>
        <taxon>Bacteria</taxon>
        <taxon>Pseudomonadati</taxon>
        <taxon>Pseudomonadota</taxon>
        <taxon>Alphaproteobacteria</taxon>
        <taxon>Hyphomicrobiales</taxon>
        <taxon>Methylobacteriaceae</taxon>
        <taxon>Methylobacterium</taxon>
    </lineage>
</organism>
<dbReference type="EMBL" id="BSPK01000105">
    <property type="protein sequence ID" value="GLS66450.1"/>
    <property type="molecule type" value="Genomic_DNA"/>
</dbReference>
<reference evidence="6" key="1">
    <citation type="journal article" date="2014" name="Int. J. Syst. Evol. Microbiol.">
        <title>Complete genome of a new Firmicutes species belonging to the dominant human colonic microbiota ('Ruminococcus bicirculans') reveals two chromosomes and a selective capacity to utilize plant glucans.</title>
        <authorList>
            <consortium name="NISC Comparative Sequencing Program"/>
            <person name="Wegmann U."/>
            <person name="Louis P."/>
            <person name="Goesmann A."/>
            <person name="Henrissat B."/>
            <person name="Duncan S.H."/>
            <person name="Flint H.J."/>
        </authorList>
    </citation>
    <scope>NUCLEOTIDE SEQUENCE</scope>
    <source>
        <strain evidence="6">NBRC 107715</strain>
    </source>
</reference>
<accession>A0A512J7C7</accession>